<evidence type="ECO:0000313" key="3">
    <source>
        <dbReference type="EMBL" id="MDD1383086.1"/>
    </source>
</evidence>
<dbReference type="RefSeq" id="WP_273774692.1">
    <property type="nucleotide sequence ID" value="NZ_JAQTKT010000001.1"/>
</dbReference>
<feature type="domain" description="HTH cro/C1-type" evidence="2">
    <location>
        <begin position="74"/>
        <end position="128"/>
    </location>
</feature>
<dbReference type="InterPro" id="IPR001387">
    <property type="entry name" value="Cro/C1-type_HTH"/>
</dbReference>
<dbReference type="Gene3D" id="1.10.260.40">
    <property type="entry name" value="lambda repressor-like DNA-binding domains"/>
    <property type="match status" value="2"/>
</dbReference>
<protein>
    <submittedName>
        <fullName evidence="3">Helix-turn-helix transcriptional regulator</fullName>
    </submittedName>
</protein>
<keyword evidence="1" id="KW-0238">DNA-binding</keyword>
<dbReference type="Proteomes" id="UP001217945">
    <property type="component" value="Unassembled WGS sequence"/>
</dbReference>
<evidence type="ECO:0000256" key="1">
    <source>
        <dbReference type="ARBA" id="ARBA00023125"/>
    </source>
</evidence>
<organism evidence="3 4">
    <name type="scientific">Limosilactobacillus reuteri</name>
    <name type="common">Lactobacillus reuteri</name>
    <dbReference type="NCBI Taxonomy" id="1598"/>
    <lineage>
        <taxon>Bacteria</taxon>
        <taxon>Bacillati</taxon>
        <taxon>Bacillota</taxon>
        <taxon>Bacilli</taxon>
        <taxon>Lactobacillales</taxon>
        <taxon>Lactobacillaceae</taxon>
        <taxon>Limosilactobacillus</taxon>
    </lineage>
</organism>
<dbReference type="CDD" id="cd00093">
    <property type="entry name" value="HTH_XRE"/>
    <property type="match status" value="2"/>
</dbReference>
<evidence type="ECO:0000259" key="2">
    <source>
        <dbReference type="PROSITE" id="PS50943"/>
    </source>
</evidence>
<proteinExistence type="predicted"/>
<reference evidence="3" key="1">
    <citation type="submission" date="2023-02" db="EMBL/GenBank/DDBJ databases">
        <title>Complete genome sequence of Limosilactobacillus reuteri SRCM217616 isolated from Bos taurus feces.</title>
        <authorList>
            <person name="Yang H.-G."/>
            <person name="Kim J.-W."/>
            <person name="Ha G.-S."/>
            <person name="Yang H.-J."/>
            <person name="Jeong D.-Y."/>
        </authorList>
    </citation>
    <scope>NUCLEOTIDE SEQUENCE</scope>
    <source>
        <strain evidence="3">SRCM217616</strain>
    </source>
</reference>
<dbReference type="InterPro" id="IPR010982">
    <property type="entry name" value="Lambda_DNA-bd_dom_sf"/>
</dbReference>
<sequence>MDKKKIGQRIKAIRLQMGKNQEAFGKLFTPQVSKGAVSRWESGDTIPSAKRLKKIAKLGDITVYHLLNGKDNRIKELMEEQGYSPALLADTIGKDQVIVQQYLTGHKQPSVEDWGSLAKLFNVTISYLKGETNDRNGIVVGTNYTFEDFASLQGITDNDIENLTENDKDKIAHIRLVFDLCLSYLTETIGQNTSSKEITTFGKKTINDINNIFAFWLLMFTQESSSNLQKIKTLSSINDISKKYINDLEKLALKIGVLNKK</sequence>
<dbReference type="PANTHER" id="PTHR46558:SF4">
    <property type="entry name" value="DNA-BIDING PHAGE PROTEIN"/>
    <property type="match status" value="1"/>
</dbReference>
<dbReference type="EMBL" id="JAQTKT010000001">
    <property type="protein sequence ID" value="MDD1383086.1"/>
    <property type="molecule type" value="Genomic_DNA"/>
</dbReference>
<dbReference type="GO" id="GO:0003677">
    <property type="term" value="F:DNA binding"/>
    <property type="evidence" value="ECO:0007669"/>
    <property type="project" value="UniProtKB-KW"/>
</dbReference>
<dbReference type="AlphaFoldDB" id="A0AAW6JG28"/>
<comment type="caution">
    <text evidence="3">The sequence shown here is derived from an EMBL/GenBank/DDBJ whole genome shotgun (WGS) entry which is preliminary data.</text>
</comment>
<gene>
    <name evidence="3" type="ORF">PSQ53_09240</name>
</gene>
<dbReference type="SMART" id="SM00530">
    <property type="entry name" value="HTH_XRE"/>
    <property type="match status" value="2"/>
</dbReference>
<evidence type="ECO:0000313" key="4">
    <source>
        <dbReference type="Proteomes" id="UP001217945"/>
    </source>
</evidence>
<dbReference type="PROSITE" id="PS50943">
    <property type="entry name" value="HTH_CROC1"/>
    <property type="match status" value="2"/>
</dbReference>
<dbReference type="Pfam" id="PF01381">
    <property type="entry name" value="HTH_3"/>
    <property type="match status" value="2"/>
</dbReference>
<name>A0AAW6JG28_LIMRT</name>
<dbReference type="PANTHER" id="PTHR46558">
    <property type="entry name" value="TRACRIPTIONAL REGULATORY PROTEIN-RELATED-RELATED"/>
    <property type="match status" value="1"/>
</dbReference>
<feature type="domain" description="HTH cro/C1-type" evidence="2">
    <location>
        <begin position="10"/>
        <end position="66"/>
    </location>
</feature>
<dbReference type="SUPFAM" id="SSF47413">
    <property type="entry name" value="lambda repressor-like DNA-binding domains"/>
    <property type="match status" value="2"/>
</dbReference>
<accession>A0AAW6JG28</accession>